<dbReference type="KEGG" id="eae:EAE_16170"/>
<dbReference type="GO" id="GO:0017057">
    <property type="term" value="F:6-phosphogluconolactonase activity"/>
    <property type="evidence" value="ECO:0007669"/>
    <property type="project" value="TreeGrafter"/>
</dbReference>
<proteinExistence type="inferred from homology"/>
<dbReference type="PANTHER" id="PTHR30344:SF1">
    <property type="entry name" value="6-PHOSPHOGLUCONOLACTONASE"/>
    <property type="match status" value="1"/>
</dbReference>
<organism evidence="5 6">
    <name type="scientific">Klebsiella aerogenes (strain ATCC 13048 / DSM 30053 / CCUG 1429 / JCM 1235 / KCTC 2190 / NBRC 13534 / NCIMB 10102 / NCTC 10006 / CDC 819-56)</name>
    <name type="common">Enterobacter aerogenes</name>
    <dbReference type="NCBI Taxonomy" id="1028307"/>
    <lineage>
        <taxon>Bacteria</taxon>
        <taxon>Pseudomonadati</taxon>
        <taxon>Pseudomonadota</taxon>
        <taxon>Gammaproteobacteria</taxon>
        <taxon>Enterobacterales</taxon>
        <taxon>Enterobacteriaceae</taxon>
        <taxon>Klebsiella/Raoultella group</taxon>
        <taxon>Klebsiella</taxon>
    </lineage>
</organism>
<dbReference type="PATRIC" id="fig|1028307.3.peg.3233"/>
<dbReference type="InterPro" id="IPR019405">
    <property type="entry name" value="Lactonase_7-beta_prop"/>
</dbReference>
<dbReference type="eggNOG" id="COG2706">
    <property type="taxonomic scope" value="Bacteria"/>
</dbReference>
<keyword evidence="2" id="KW-0119">Carbohydrate metabolism</keyword>
<sequence length="442" mass="48452">MSYVQNSLVTNALLLLCSVASGNSALAETLKSSAQQVDKTMNTTSAKDKIISDNASNIVFVGTYGDEHQPGGIYSLRISETGKQIEQLGHLANPKLSGYLIYDAKTTTLYSVDERKNDGRGPVEPAASVMAFSVNLENGHLKQLNEQRAPGPRPTYLSLDSQNRRLFTANHGDFEHVEKVVFKDEKWTSEYVYDDSTVIMYGLNKDGSIAGINDLVVLQGHGKDPNRSKQAGGHAQASPHAHSAVISPDGNHLLVCDKGTDQVLVYSVGDKLTLVNSYQFPEESAPRHLVFADNQRLYLDLEISSELASMEFNPQTGSLKLLDKISTLDSGFHGLNEPAEIRLHPNHRFVYVNNRGEDTIAWYSIGGKGKLMRLGSVKLAKSIHPGLASRSFAFEPNGRYMISADRPDNKIKVYSVNSDNGALTFISEFTVPQPAFLTFATK</sequence>
<comment type="similarity">
    <text evidence="1">Belongs to the cycloisomerase 2 family.</text>
</comment>
<dbReference type="Proteomes" id="UP000008881">
    <property type="component" value="Chromosome"/>
</dbReference>
<evidence type="ECO:0000256" key="1">
    <source>
        <dbReference type="ARBA" id="ARBA00005564"/>
    </source>
</evidence>
<evidence type="ECO:0000313" key="6">
    <source>
        <dbReference type="Proteomes" id="UP000008881"/>
    </source>
</evidence>
<feature type="chain" id="PRO_5002609459" description="6-phosphogluconolactonase" evidence="4">
    <location>
        <begin position="28"/>
        <end position="442"/>
    </location>
</feature>
<gene>
    <name evidence="5" type="ordered locus">EAE_16170</name>
</gene>
<feature type="region of interest" description="Disordered" evidence="3">
    <location>
        <begin position="220"/>
        <end position="243"/>
    </location>
</feature>
<dbReference type="AlphaFoldDB" id="A0A0H3FV45"/>
<dbReference type="InterPro" id="IPR015943">
    <property type="entry name" value="WD40/YVTN_repeat-like_dom_sf"/>
</dbReference>
<dbReference type="GO" id="GO:0006006">
    <property type="term" value="P:glucose metabolic process"/>
    <property type="evidence" value="ECO:0007669"/>
    <property type="project" value="UniProtKB-KW"/>
</dbReference>
<feature type="signal peptide" evidence="4">
    <location>
        <begin position="1"/>
        <end position="27"/>
    </location>
</feature>
<protein>
    <recommendedName>
        <fullName evidence="7">6-phosphogluconolactonase</fullName>
    </recommendedName>
</protein>
<dbReference type="InterPro" id="IPR050282">
    <property type="entry name" value="Cycloisomerase_2"/>
</dbReference>
<evidence type="ECO:0000256" key="3">
    <source>
        <dbReference type="SAM" id="MobiDB-lite"/>
    </source>
</evidence>
<dbReference type="EMBL" id="CP002824">
    <property type="protein sequence ID" value="AEG98145.1"/>
    <property type="molecule type" value="Genomic_DNA"/>
</dbReference>
<accession>A0A0H3FV45</accession>
<dbReference type="Gene3D" id="2.130.10.10">
    <property type="entry name" value="YVTN repeat-like/Quinoprotein amine dehydrogenase"/>
    <property type="match status" value="1"/>
</dbReference>
<keyword evidence="2" id="KW-0313">Glucose metabolism</keyword>
<dbReference type="SUPFAM" id="SSF51004">
    <property type="entry name" value="C-terminal (heme d1) domain of cytochrome cd1-nitrite reductase"/>
    <property type="match status" value="1"/>
</dbReference>
<reference evidence="5 6" key="1">
    <citation type="journal article" date="2012" name="J. Bacteriol.">
        <title>Complete genome sequence of Enterobacter aerogenes KCTC 2190.</title>
        <authorList>
            <person name="Shin S.H."/>
            <person name="Kim S."/>
            <person name="Kim J.Y."/>
            <person name="Lee S."/>
            <person name="Um Y."/>
            <person name="Oh M.K."/>
            <person name="Kim Y.R."/>
            <person name="Lee J."/>
            <person name="Yang K.S."/>
        </authorList>
    </citation>
    <scope>NUCLEOTIDE SEQUENCE [LARGE SCALE GENOMIC DNA]</scope>
    <source>
        <strain evidence="5 6">KCTC 2190</strain>
    </source>
</reference>
<evidence type="ECO:0000256" key="4">
    <source>
        <dbReference type="SAM" id="SignalP"/>
    </source>
</evidence>
<name>A0A0H3FV45_KLEAK</name>
<dbReference type="Pfam" id="PF10282">
    <property type="entry name" value="Lactonase"/>
    <property type="match status" value="1"/>
</dbReference>
<dbReference type="RefSeq" id="WP_015705013.1">
    <property type="nucleotide sequence ID" value="NC_015663.1"/>
</dbReference>
<keyword evidence="4" id="KW-0732">Signal</keyword>
<dbReference type="PANTHER" id="PTHR30344">
    <property type="entry name" value="6-PHOSPHOGLUCONOLACTONASE-RELATED"/>
    <property type="match status" value="1"/>
</dbReference>
<keyword evidence="6" id="KW-1185">Reference proteome</keyword>
<dbReference type="HOGENOM" id="CLU_038716_5_1_6"/>
<dbReference type="GeneID" id="93311420"/>
<evidence type="ECO:0000313" key="5">
    <source>
        <dbReference type="EMBL" id="AEG98145.1"/>
    </source>
</evidence>
<evidence type="ECO:0008006" key="7">
    <source>
        <dbReference type="Google" id="ProtNLM"/>
    </source>
</evidence>
<evidence type="ECO:0000256" key="2">
    <source>
        <dbReference type="ARBA" id="ARBA00022526"/>
    </source>
</evidence>
<dbReference type="InterPro" id="IPR011048">
    <property type="entry name" value="Haem_d1_sf"/>
</dbReference>
<dbReference type="OrthoDB" id="9790815at2"/>